<dbReference type="EMBL" id="JAANYQ010000002">
    <property type="protein sequence ID" value="KAF4126203.1"/>
    <property type="molecule type" value="Genomic_DNA"/>
</dbReference>
<evidence type="ECO:0000256" key="1">
    <source>
        <dbReference type="ARBA" id="ARBA00004123"/>
    </source>
</evidence>
<accession>A0A9P4Z016</accession>
<dbReference type="SUPFAM" id="SSF57701">
    <property type="entry name" value="Zn2/Cys6 DNA-binding domain"/>
    <property type="match status" value="1"/>
</dbReference>
<feature type="compositionally biased region" description="Basic and acidic residues" evidence="4">
    <location>
        <begin position="654"/>
        <end position="663"/>
    </location>
</feature>
<feature type="region of interest" description="Disordered" evidence="4">
    <location>
        <begin position="109"/>
        <end position="152"/>
    </location>
</feature>
<sequence length="721" mass="81785">MSSKALPTPASSTTRSAHQDEPSPSLNAEPQQKQSSTRERSKRVLACHLCQKRKIKCDRRFPCANCTKKGVQCVPVAQPRQRRRRFPEHKLLERLREVEDLLLKNNVKYEPLHGHGHGNGPGHTDRADDDSGESGDESGHEQSNKIDHGASSTPGTLYHQELVFQAPEGSEPHVIGKKAWDQAFADDGHLLLSSPVNSSVQLWELHPEPVNMFRLWQIYLDNVNPIMRLAHPPTLQGRIIEAAGNVKAIESPLHCLLFGIYAMAVMSMTASECQATFGLPRDELLERYQFACQQALRAGSFLRTDDRDCLTGLFLYLISVREKSHPQALWSMLSVALRIAQRMGMHSEATNSRHNVLEAELRRRLWWAMAFIDSRMTEFTEYKATVLNPSWDCKVPLSVNDSELHASMTEPPAVRDHASDAMFVSSYSHIADYVRHSNFYLDFTNPMLKPLAKPRGDMDSLERMIETKYLQACDPNNAFHFMTMWTMRTFFSKYRLVEHYSRYSDPSMDQTEADREAAMRHAFNVLRNDTRLMESPLTSRYRWFLWTHFPMVSFVHVLLGLRRNPLCPLADEAWTVLANGYRARFATIVTMKPVVFLFFRKLVSQVWGVLKTALEDAGQTAVTEPDIVRQIKQHASVVKPEELASPGCTGAGAEQDKELHGDEPGMNDFLTSLSTDFNNEVFIFGQNDYGNTGGLAGGATQQQFTNWGLMEWGLGQPRTNW</sequence>
<feature type="compositionally biased region" description="Acidic residues" evidence="4">
    <location>
        <begin position="127"/>
        <end position="136"/>
    </location>
</feature>
<dbReference type="InterPro" id="IPR007219">
    <property type="entry name" value="XnlR_reg_dom"/>
</dbReference>
<dbReference type="OrthoDB" id="2269373at2759"/>
<comment type="caution">
    <text evidence="6">The sequence shown here is derived from an EMBL/GenBank/DDBJ whole genome shotgun (WGS) entry which is preliminary data.</text>
</comment>
<dbReference type="InterPro" id="IPR036864">
    <property type="entry name" value="Zn2-C6_fun-type_DNA-bd_sf"/>
</dbReference>
<dbReference type="Pfam" id="PF04082">
    <property type="entry name" value="Fungal_trans"/>
    <property type="match status" value="1"/>
</dbReference>
<evidence type="ECO:0000259" key="5">
    <source>
        <dbReference type="PROSITE" id="PS50048"/>
    </source>
</evidence>
<evidence type="ECO:0000313" key="6">
    <source>
        <dbReference type="EMBL" id="KAF4126203.1"/>
    </source>
</evidence>
<dbReference type="SMART" id="SM00906">
    <property type="entry name" value="Fungal_trans"/>
    <property type="match status" value="1"/>
</dbReference>
<evidence type="ECO:0000256" key="3">
    <source>
        <dbReference type="ARBA" id="ARBA00023242"/>
    </source>
</evidence>
<dbReference type="PANTHER" id="PTHR31001:SF45">
    <property type="entry name" value="ZN(II)2CYS6 TRANSCRIPTION FACTOR (EUROFUNG)"/>
    <property type="match status" value="1"/>
</dbReference>
<keyword evidence="2" id="KW-0479">Metal-binding</keyword>
<evidence type="ECO:0000313" key="7">
    <source>
        <dbReference type="Proteomes" id="UP000749293"/>
    </source>
</evidence>
<dbReference type="Proteomes" id="UP000749293">
    <property type="component" value="Unassembled WGS sequence"/>
</dbReference>
<dbReference type="GeneID" id="55967679"/>
<reference evidence="6" key="1">
    <citation type="submission" date="2020-03" db="EMBL/GenBank/DDBJ databases">
        <title>Site-based positive gene gene selection in Geosmithia morbida across the United States reveals a broad range of putative effectors and factors for local host and environmental adapation.</title>
        <authorList>
            <person name="Onufrak A."/>
            <person name="Murdoch R.W."/>
            <person name="Gazis R."/>
            <person name="Huff M."/>
            <person name="Staton M."/>
            <person name="Klingeman W."/>
            <person name="Hadziabdic D."/>
        </authorList>
    </citation>
    <scope>NUCLEOTIDE SEQUENCE</scope>
    <source>
        <strain evidence="6">1262</strain>
    </source>
</reference>
<dbReference type="InterPro" id="IPR001138">
    <property type="entry name" value="Zn2Cys6_DnaBD"/>
</dbReference>
<dbReference type="CDD" id="cd12148">
    <property type="entry name" value="fungal_TF_MHR"/>
    <property type="match status" value="1"/>
</dbReference>
<dbReference type="GO" id="GO:0005634">
    <property type="term" value="C:nucleus"/>
    <property type="evidence" value="ECO:0007669"/>
    <property type="project" value="UniProtKB-SubCell"/>
</dbReference>
<dbReference type="PROSITE" id="PS50048">
    <property type="entry name" value="ZN2_CY6_FUNGAL_2"/>
    <property type="match status" value="1"/>
</dbReference>
<feature type="domain" description="Zn(2)-C6 fungal-type" evidence="5">
    <location>
        <begin position="46"/>
        <end position="74"/>
    </location>
</feature>
<dbReference type="GO" id="GO:0000981">
    <property type="term" value="F:DNA-binding transcription factor activity, RNA polymerase II-specific"/>
    <property type="evidence" value="ECO:0007669"/>
    <property type="project" value="InterPro"/>
</dbReference>
<dbReference type="SMART" id="SM00066">
    <property type="entry name" value="GAL4"/>
    <property type="match status" value="1"/>
</dbReference>
<dbReference type="Gene3D" id="4.10.240.10">
    <property type="entry name" value="Zn(2)-C6 fungal-type DNA-binding domain"/>
    <property type="match status" value="1"/>
</dbReference>
<dbReference type="GO" id="GO:0003677">
    <property type="term" value="F:DNA binding"/>
    <property type="evidence" value="ECO:0007669"/>
    <property type="project" value="InterPro"/>
</dbReference>
<dbReference type="PANTHER" id="PTHR31001">
    <property type="entry name" value="UNCHARACTERIZED TRANSCRIPTIONAL REGULATORY PROTEIN"/>
    <property type="match status" value="1"/>
</dbReference>
<feature type="region of interest" description="Disordered" evidence="4">
    <location>
        <begin position="643"/>
        <end position="665"/>
    </location>
</feature>
<dbReference type="InterPro" id="IPR050613">
    <property type="entry name" value="Sec_Metabolite_Reg"/>
</dbReference>
<dbReference type="AlphaFoldDB" id="A0A9P4Z016"/>
<feature type="region of interest" description="Disordered" evidence="4">
    <location>
        <begin position="1"/>
        <end position="42"/>
    </location>
</feature>
<dbReference type="CDD" id="cd00067">
    <property type="entry name" value="GAL4"/>
    <property type="match status" value="1"/>
</dbReference>
<organism evidence="6 7">
    <name type="scientific">Geosmithia morbida</name>
    <dbReference type="NCBI Taxonomy" id="1094350"/>
    <lineage>
        <taxon>Eukaryota</taxon>
        <taxon>Fungi</taxon>
        <taxon>Dikarya</taxon>
        <taxon>Ascomycota</taxon>
        <taxon>Pezizomycotina</taxon>
        <taxon>Sordariomycetes</taxon>
        <taxon>Hypocreomycetidae</taxon>
        <taxon>Hypocreales</taxon>
        <taxon>Bionectriaceae</taxon>
        <taxon>Geosmithia</taxon>
    </lineage>
</organism>
<evidence type="ECO:0000256" key="4">
    <source>
        <dbReference type="SAM" id="MobiDB-lite"/>
    </source>
</evidence>
<dbReference type="RefSeq" id="XP_035324855.1">
    <property type="nucleotide sequence ID" value="XM_035463431.1"/>
</dbReference>
<comment type="subcellular location">
    <subcellularLocation>
        <location evidence="1">Nucleus</location>
    </subcellularLocation>
</comment>
<dbReference type="GO" id="GO:0006351">
    <property type="term" value="P:DNA-templated transcription"/>
    <property type="evidence" value="ECO:0007669"/>
    <property type="project" value="InterPro"/>
</dbReference>
<keyword evidence="7" id="KW-1185">Reference proteome</keyword>
<protein>
    <submittedName>
        <fullName evidence="6">Fungal trans</fullName>
    </submittedName>
</protein>
<name>A0A9P4Z016_9HYPO</name>
<feature type="compositionally biased region" description="Basic and acidic residues" evidence="4">
    <location>
        <begin position="137"/>
        <end position="148"/>
    </location>
</feature>
<proteinExistence type="predicted"/>
<gene>
    <name evidence="6" type="ORF">GMORB2_1449</name>
</gene>
<dbReference type="Pfam" id="PF00172">
    <property type="entry name" value="Zn_clus"/>
    <property type="match status" value="1"/>
</dbReference>
<dbReference type="GO" id="GO:0008270">
    <property type="term" value="F:zinc ion binding"/>
    <property type="evidence" value="ECO:0007669"/>
    <property type="project" value="InterPro"/>
</dbReference>
<feature type="compositionally biased region" description="Polar residues" evidence="4">
    <location>
        <begin position="1"/>
        <end position="35"/>
    </location>
</feature>
<evidence type="ECO:0000256" key="2">
    <source>
        <dbReference type="ARBA" id="ARBA00022723"/>
    </source>
</evidence>
<keyword evidence="3" id="KW-0539">Nucleus</keyword>